<dbReference type="OrthoDB" id="7933832at2"/>
<proteinExistence type="predicted"/>
<dbReference type="InterPro" id="IPR004358">
    <property type="entry name" value="Sig_transdc_His_kin-like_C"/>
</dbReference>
<evidence type="ECO:0000313" key="7">
    <source>
        <dbReference type="EMBL" id="TDN86526.1"/>
    </source>
</evidence>
<dbReference type="Proteomes" id="UP000295493">
    <property type="component" value="Unassembled WGS sequence"/>
</dbReference>
<accession>A0A4R6FX31</accession>
<dbReference type="InterPro" id="IPR003594">
    <property type="entry name" value="HATPase_dom"/>
</dbReference>
<dbReference type="SUPFAM" id="SSF47384">
    <property type="entry name" value="Homodimeric domain of signal transducing histidine kinase"/>
    <property type="match status" value="1"/>
</dbReference>
<keyword evidence="5" id="KW-0902">Two-component regulatory system</keyword>
<evidence type="ECO:0000256" key="2">
    <source>
        <dbReference type="ARBA" id="ARBA00012438"/>
    </source>
</evidence>
<feature type="domain" description="Histidine kinase" evidence="6">
    <location>
        <begin position="241"/>
        <end position="457"/>
    </location>
</feature>
<dbReference type="InterPro" id="IPR005467">
    <property type="entry name" value="His_kinase_dom"/>
</dbReference>
<dbReference type="EC" id="2.7.13.3" evidence="2"/>
<sequence>MTTSVAAQVALATVDAKGCLLHADPRLEQLNRRAGGDIGRPFAVPQLAVLVRLARRLRIGLSRRIIAADEEGDVELHVHVEPEGDAWQVSVAGWDLCEAWQDEHDEAPDHRFDVDAADWLWETDAALRITALAREDGARFGFDADSMFGKPLTDLFLFFDDAGDFPILNALAGQCGFQDQSARLRVSGREVSLSAIARRDSMGRFGGFEGWTIEPRGCELPDDDAQQQPESVSVGSAFGVRLERALRGPLGRIIANADSIRAGGEAELSPEYADYAGDIASAGRHLMGLVEDLVDLQTIESDDFETESETLDLVDIARRAAGLLKLRAQQGDSVIDTPNSGESLPAIGEFRRVLQILVNLIGNAVRYSPAGGTIWVRASRDANRACLIVADQGKGIAEADQARIFEKFERIDSTESGGSGLGLYIARRLARAMGGDIVVDSAPGEGARFIFWLPASVDADEQAKATSR</sequence>
<evidence type="ECO:0000313" key="8">
    <source>
        <dbReference type="Proteomes" id="UP000295493"/>
    </source>
</evidence>
<dbReference type="GO" id="GO:0000155">
    <property type="term" value="F:phosphorelay sensor kinase activity"/>
    <property type="evidence" value="ECO:0007669"/>
    <property type="project" value="InterPro"/>
</dbReference>
<comment type="catalytic activity">
    <reaction evidence="1">
        <text>ATP + protein L-histidine = ADP + protein N-phospho-L-histidine.</text>
        <dbReference type="EC" id="2.7.13.3"/>
    </reaction>
</comment>
<protein>
    <recommendedName>
        <fullName evidence="2">histidine kinase</fullName>
        <ecNumber evidence="2">2.7.13.3</ecNumber>
    </recommendedName>
</protein>
<dbReference type="RefSeq" id="WP_133493743.1">
    <property type="nucleotide sequence ID" value="NZ_BMLU01000001.1"/>
</dbReference>
<gene>
    <name evidence="7" type="ORF">EV664_10197</name>
</gene>
<comment type="caution">
    <text evidence="7">The sequence shown here is derived from an EMBL/GenBank/DDBJ whole genome shotgun (WGS) entry which is preliminary data.</text>
</comment>
<dbReference type="PANTHER" id="PTHR43711:SF26">
    <property type="entry name" value="SENSOR HISTIDINE KINASE RCSC"/>
    <property type="match status" value="1"/>
</dbReference>
<dbReference type="SUPFAM" id="SSF55874">
    <property type="entry name" value="ATPase domain of HSP90 chaperone/DNA topoisomerase II/histidine kinase"/>
    <property type="match status" value="1"/>
</dbReference>
<name>A0A4R6FX31_9SPHN</name>
<reference evidence="7 8" key="1">
    <citation type="submission" date="2019-03" db="EMBL/GenBank/DDBJ databases">
        <title>Genomic Encyclopedia of Type Strains, Phase IV (KMG-IV): sequencing the most valuable type-strain genomes for metagenomic binning, comparative biology and taxonomic classification.</title>
        <authorList>
            <person name="Goeker M."/>
        </authorList>
    </citation>
    <scope>NUCLEOTIDE SEQUENCE [LARGE SCALE GENOMIC DNA]</scope>
    <source>
        <strain evidence="7 8">DSM 25059</strain>
    </source>
</reference>
<dbReference type="EMBL" id="SNWD01000001">
    <property type="protein sequence ID" value="TDN86526.1"/>
    <property type="molecule type" value="Genomic_DNA"/>
</dbReference>
<dbReference type="PANTHER" id="PTHR43711">
    <property type="entry name" value="TWO-COMPONENT HISTIDINE KINASE"/>
    <property type="match status" value="1"/>
</dbReference>
<organism evidence="7 8">
    <name type="scientific">Stakelama pacifica</name>
    <dbReference type="NCBI Taxonomy" id="517720"/>
    <lineage>
        <taxon>Bacteria</taxon>
        <taxon>Pseudomonadati</taxon>
        <taxon>Pseudomonadota</taxon>
        <taxon>Alphaproteobacteria</taxon>
        <taxon>Sphingomonadales</taxon>
        <taxon>Sphingomonadaceae</taxon>
        <taxon>Stakelama</taxon>
    </lineage>
</organism>
<dbReference type="InterPro" id="IPR050736">
    <property type="entry name" value="Sensor_HK_Regulatory"/>
</dbReference>
<dbReference type="InterPro" id="IPR036890">
    <property type="entry name" value="HATPase_C_sf"/>
</dbReference>
<dbReference type="Pfam" id="PF02518">
    <property type="entry name" value="HATPase_c"/>
    <property type="match status" value="1"/>
</dbReference>
<dbReference type="Gene3D" id="3.30.565.10">
    <property type="entry name" value="Histidine kinase-like ATPase, C-terminal domain"/>
    <property type="match status" value="1"/>
</dbReference>
<keyword evidence="4 7" id="KW-0418">Kinase</keyword>
<keyword evidence="3" id="KW-0808">Transferase</keyword>
<evidence type="ECO:0000256" key="4">
    <source>
        <dbReference type="ARBA" id="ARBA00022777"/>
    </source>
</evidence>
<evidence type="ECO:0000259" key="6">
    <source>
        <dbReference type="PROSITE" id="PS50109"/>
    </source>
</evidence>
<dbReference type="PROSITE" id="PS50109">
    <property type="entry name" value="HIS_KIN"/>
    <property type="match status" value="1"/>
</dbReference>
<dbReference type="PRINTS" id="PR00344">
    <property type="entry name" value="BCTRLSENSOR"/>
</dbReference>
<evidence type="ECO:0000256" key="3">
    <source>
        <dbReference type="ARBA" id="ARBA00022679"/>
    </source>
</evidence>
<dbReference type="InterPro" id="IPR036097">
    <property type="entry name" value="HisK_dim/P_sf"/>
</dbReference>
<keyword evidence="8" id="KW-1185">Reference proteome</keyword>
<dbReference type="Gene3D" id="1.10.287.130">
    <property type="match status" value="1"/>
</dbReference>
<evidence type="ECO:0000256" key="5">
    <source>
        <dbReference type="ARBA" id="ARBA00023012"/>
    </source>
</evidence>
<evidence type="ECO:0000256" key="1">
    <source>
        <dbReference type="ARBA" id="ARBA00000085"/>
    </source>
</evidence>
<dbReference type="AlphaFoldDB" id="A0A4R6FX31"/>
<dbReference type="SMART" id="SM00387">
    <property type="entry name" value="HATPase_c"/>
    <property type="match status" value="1"/>
</dbReference>